<evidence type="ECO:0000313" key="2">
    <source>
        <dbReference type="EMBL" id="TVY82578.1"/>
    </source>
</evidence>
<reference evidence="2 3" key="1">
    <citation type="submission" date="2018-05" db="EMBL/GenBank/DDBJ databases">
        <title>Genome sequencing and assembly of the regulated plant pathogen Lachnellula willkommii and related sister species for the development of diagnostic species identification markers.</title>
        <authorList>
            <person name="Giroux E."/>
            <person name="Bilodeau G."/>
        </authorList>
    </citation>
    <scope>NUCLEOTIDE SEQUENCE [LARGE SCALE GENOMIC DNA]</scope>
    <source>
        <strain evidence="2 3">CBS 268.59</strain>
    </source>
</reference>
<dbReference type="PANTHER" id="PTHR34861">
    <property type="match status" value="1"/>
</dbReference>
<evidence type="ECO:0000313" key="3">
    <source>
        <dbReference type="Proteomes" id="UP000469558"/>
    </source>
</evidence>
<dbReference type="Gene3D" id="3.50.30.50">
    <property type="entry name" value="Putative cyclase"/>
    <property type="match status" value="1"/>
</dbReference>
<protein>
    <recommendedName>
        <fullName evidence="4">Cyclase</fullName>
    </recommendedName>
</protein>
<dbReference type="OrthoDB" id="5396at2759"/>
<comment type="similarity">
    <text evidence="1">Belongs to the Cyclase 1 superfamily.</text>
</comment>
<dbReference type="SUPFAM" id="SSF102198">
    <property type="entry name" value="Putative cyclase"/>
    <property type="match status" value="1"/>
</dbReference>
<dbReference type="InterPro" id="IPR007325">
    <property type="entry name" value="KFase/CYL"/>
</dbReference>
<dbReference type="Pfam" id="PF04199">
    <property type="entry name" value="Cyclase"/>
    <property type="match status" value="1"/>
</dbReference>
<proteinExistence type="inferred from homology"/>
<dbReference type="InterPro" id="IPR037175">
    <property type="entry name" value="KFase_sf"/>
</dbReference>
<evidence type="ECO:0000256" key="1">
    <source>
        <dbReference type="ARBA" id="ARBA00007865"/>
    </source>
</evidence>
<accession>A0A8T9CAB3</accession>
<evidence type="ECO:0008006" key="4">
    <source>
        <dbReference type="Google" id="ProtNLM"/>
    </source>
</evidence>
<organism evidence="2 3">
    <name type="scientific">Lachnellula suecica</name>
    <dbReference type="NCBI Taxonomy" id="602035"/>
    <lineage>
        <taxon>Eukaryota</taxon>
        <taxon>Fungi</taxon>
        <taxon>Dikarya</taxon>
        <taxon>Ascomycota</taxon>
        <taxon>Pezizomycotina</taxon>
        <taxon>Leotiomycetes</taxon>
        <taxon>Helotiales</taxon>
        <taxon>Lachnaceae</taxon>
        <taxon>Lachnellula</taxon>
    </lineage>
</organism>
<gene>
    <name evidence="2" type="ORF">LSUE1_G002066</name>
</gene>
<dbReference type="GO" id="GO:0019441">
    <property type="term" value="P:L-tryptophan catabolic process to kynurenine"/>
    <property type="evidence" value="ECO:0007669"/>
    <property type="project" value="InterPro"/>
</dbReference>
<dbReference type="PANTHER" id="PTHR34861:SF10">
    <property type="entry name" value="CYCLASE"/>
    <property type="match status" value="1"/>
</dbReference>
<dbReference type="AlphaFoldDB" id="A0A8T9CAB3"/>
<dbReference type="Proteomes" id="UP000469558">
    <property type="component" value="Unassembled WGS sequence"/>
</dbReference>
<dbReference type="EMBL" id="QGMK01000300">
    <property type="protein sequence ID" value="TVY82578.1"/>
    <property type="molecule type" value="Genomic_DNA"/>
</dbReference>
<dbReference type="GO" id="GO:0004061">
    <property type="term" value="F:arylformamidase activity"/>
    <property type="evidence" value="ECO:0007669"/>
    <property type="project" value="InterPro"/>
</dbReference>
<comment type="caution">
    <text evidence="2">The sequence shown here is derived from an EMBL/GenBank/DDBJ whole genome shotgun (WGS) entry which is preliminary data.</text>
</comment>
<keyword evidence="3" id="KW-1185">Reference proteome</keyword>
<sequence length="364" mass="40594">MADQRFKANSRLTQITDFLTGNRTASTIPWSPDCTKFPNRKDVPRREDAPEGAAWVWGKDDGLGRINLLTPSRVAAASKEIQSGQIVNLNLPLDVPKVPAFGREEFHHEIKALAPGIAYDDMYTLNTQSGTQWDGLRHVAHMSSQTFYNGTKGKDIEDPENKKCGIHHWAQHGIAGRGVLIDYWTYAKEKGISYDPYDHHEIPFSELQACGKAQGIDIRPASQGGDIQIGDLLFIRSGWVSTYHTRTPEQNAAAATRESALGADDKQRWAGIKQETAMLDWLHDCYFSAVAGDAPAFEAWPSKEKYYLHEYILAFWGMPLGEMFDLEKLSQTCREKGRWTFFVTSSPNNCVGGVGSHGNALAIF</sequence>
<name>A0A8T9CAB3_9HELO</name>